<organism evidence="1 2">
    <name type="scientific">Candidatus Limousia pullorum</name>
    <dbReference type="NCBI Taxonomy" id="2840860"/>
    <lineage>
        <taxon>Bacteria</taxon>
        <taxon>Bacillati</taxon>
        <taxon>Bacillota</taxon>
        <taxon>Clostridia</taxon>
        <taxon>Eubacteriales</taxon>
        <taxon>Oscillospiraceae</taxon>
        <taxon>Oscillospiraceae incertae sedis</taxon>
        <taxon>Candidatus Limousia</taxon>
    </lineage>
</organism>
<dbReference type="Proteomes" id="UP000824118">
    <property type="component" value="Unassembled WGS sequence"/>
</dbReference>
<dbReference type="EMBL" id="DVNG01000033">
    <property type="protein sequence ID" value="HIU49840.1"/>
    <property type="molecule type" value="Genomic_DNA"/>
</dbReference>
<comment type="caution">
    <text evidence="1">The sequence shown here is derived from an EMBL/GenBank/DDBJ whole genome shotgun (WGS) entry which is preliminary data.</text>
</comment>
<reference evidence="1" key="2">
    <citation type="journal article" date="2021" name="PeerJ">
        <title>Extensive microbial diversity within the chicken gut microbiome revealed by metagenomics and culture.</title>
        <authorList>
            <person name="Gilroy R."/>
            <person name="Ravi A."/>
            <person name="Getino M."/>
            <person name="Pursley I."/>
            <person name="Horton D.L."/>
            <person name="Alikhan N.F."/>
            <person name="Baker D."/>
            <person name="Gharbi K."/>
            <person name="Hall N."/>
            <person name="Watson M."/>
            <person name="Adriaenssens E.M."/>
            <person name="Foster-Nyarko E."/>
            <person name="Jarju S."/>
            <person name="Secka A."/>
            <person name="Antonio M."/>
            <person name="Oren A."/>
            <person name="Chaudhuri R.R."/>
            <person name="La Ragione R."/>
            <person name="Hildebrand F."/>
            <person name="Pallen M.J."/>
        </authorList>
    </citation>
    <scope>NUCLEOTIDE SEQUENCE</scope>
    <source>
        <strain evidence="1">ChiGjej1B1-1684</strain>
    </source>
</reference>
<evidence type="ECO:0000313" key="1">
    <source>
        <dbReference type="EMBL" id="HIU49840.1"/>
    </source>
</evidence>
<name>A0A9D1LXB4_9FIRM</name>
<sequence>MDKDITEFFLGGTKVKIVAPKENADKDEIEKILNTIALLYKNTLKNPEDKNYKQ</sequence>
<reference evidence="1" key="1">
    <citation type="submission" date="2020-10" db="EMBL/GenBank/DDBJ databases">
        <authorList>
            <person name="Gilroy R."/>
        </authorList>
    </citation>
    <scope>NUCLEOTIDE SEQUENCE</scope>
    <source>
        <strain evidence="1">ChiGjej1B1-1684</strain>
    </source>
</reference>
<protein>
    <submittedName>
        <fullName evidence="1">Uncharacterized protein</fullName>
    </submittedName>
</protein>
<proteinExistence type="predicted"/>
<gene>
    <name evidence="1" type="ORF">IAD22_02335</name>
</gene>
<accession>A0A9D1LXB4</accession>
<evidence type="ECO:0000313" key="2">
    <source>
        <dbReference type="Proteomes" id="UP000824118"/>
    </source>
</evidence>
<dbReference type="AlphaFoldDB" id="A0A9D1LXB4"/>